<keyword evidence="4" id="KW-1185">Reference proteome</keyword>
<evidence type="ECO:0000313" key="3">
    <source>
        <dbReference type="EMBL" id="TGO04596.1"/>
    </source>
</evidence>
<reference evidence="3 4" key="1">
    <citation type="submission" date="2018-11" db="EMBL/GenBank/DDBJ databases">
        <title>Complete genome sequencing of the Actinobacteria Serinibacter sp. K3-2.</title>
        <authorList>
            <person name="Rakitin A.L."/>
            <person name="Beletsky A.V."/>
            <person name="Mardanov A.V."/>
            <person name="Ravin N.V."/>
            <person name="Gromova A.S."/>
            <person name="Filippova S.N."/>
            <person name="Gal'Chenko V.F."/>
        </authorList>
    </citation>
    <scope>NUCLEOTIDE SEQUENCE [LARGE SCALE GENOMIC DNA]</scope>
    <source>
        <strain evidence="3 4">K3-2</strain>
    </source>
</reference>
<keyword evidence="2" id="KW-1133">Transmembrane helix</keyword>
<evidence type="ECO:0008006" key="5">
    <source>
        <dbReference type="Google" id="ProtNLM"/>
    </source>
</evidence>
<evidence type="ECO:0000313" key="4">
    <source>
        <dbReference type="Proteomes" id="UP000297318"/>
    </source>
</evidence>
<accession>A0A4Z1DYK5</accession>
<dbReference type="AlphaFoldDB" id="A0A4Z1DYK5"/>
<feature type="compositionally biased region" description="Pro residues" evidence="1">
    <location>
        <begin position="142"/>
        <end position="152"/>
    </location>
</feature>
<sequence>MPVVVAAKPRHWSDVVFVPAGLIGALVIAPDEVWWIRLLAALASIVVAGVILWVIRGWRTHAIVAIDDALELRRRFGTRSIPREQITAVRGDHPTRQRWSTRAFVEVGDDRVELPLFLDVKAADVVERLQEWHGSAPADGDAPPPSPPSPLM</sequence>
<feature type="transmembrane region" description="Helical" evidence="2">
    <location>
        <begin position="12"/>
        <end position="29"/>
    </location>
</feature>
<dbReference type="Proteomes" id="UP000297318">
    <property type="component" value="Unassembled WGS sequence"/>
</dbReference>
<keyword evidence="2" id="KW-0812">Transmembrane</keyword>
<gene>
    <name evidence="3" type="ORF">SERN_2189</name>
</gene>
<organism evidence="3 4">
    <name type="scientific">Serinibacter arcticus</name>
    <dbReference type="NCBI Taxonomy" id="1655435"/>
    <lineage>
        <taxon>Bacteria</taxon>
        <taxon>Bacillati</taxon>
        <taxon>Actinomycetota</taxon>
        <taxon>Actinomycetes</taxon>
        <taxon>Micrococcales</taxon>
        <taxon>Beutenbergiaceae</taxon>
        <taxon>Serinibacter</taxon>
    </lineage>
</organism>
<feature type="transmembrane region" description="Helical" evidence="2">
    <location>
        <begin position="35"/>
        <end position="55"/>
    </location>
</feature>
<evidence type="ECO:0000256" key="1">
    <source>
        <dbReference type="SAM" id="MobiDB-lite"/>
    </source>
</evidence>
<dbReference type="RefSeq" id="WP_135850167.1">
    <property type="nucleotide sequence ID" value="NZ_RHPJ01000003.1"/>
</dbReference>
<name>A0A4Z1DYK5_9MICO</name>
<keyword evidence="2" id="KW-0472">Membrane</keyword>
<dbReference type="EMBL" id="RHPJ01000003">
    <property type="protein sequence ID" value="TGO04596.1"/>
    <property type="molecule type" value="Genomic_DNA"/>
</dbReference>
<protein>
    <recommendedName>
        <fullName evidence="5">DUF304 domain-containing protein</fullName>
    </recommendedName>
</protein>
<evidence type="ECO:0000256" key="2">
    <source>
        <dbReference type="SAM" id="Phobius"/>
    </source>
</evidence>
<proteinExistence type="predicted"/>
<feature type="region of interest" description="Disordered" evidence="1">
    <location>
        <begin position="133"/>
        <end position="152"/>
    </location>
</feature>
<comment type="caution">
    <text evidence="3">The sequence shown here is derived from an EMBL/GenBank/DDBJ whole genome shotgun (WGS) entry which is preliminary data.</text>
</comment>